<keyword evidence="2" id="KW-1185">Reference proteome</keyword>
<accession>A0ABW2L0D3</accession>
<sequence>MRTKTKAAKAKHAGIKEIESGTIRYEIVKPSVAFKLDVPVSLLKALWGVSLSRCISRVCPKDMDDLPYRKRNWNRPFRTTGCYIAPKSKLIEKLDPNEKTDDWRIEIQEPCFTASEAMAKELGIELRDVFLAALAYTVEVNKSEGRKS</sequence>
<dbReference type="RefSeq" id="WP_379708174.1">
    <property type="nucleotide sequence ID" value="NZ_JBHTBS010000001.1"/>
</dbReference>
<dbReference type="EMBL" id="JBHTBS010000001">
    <property type="protein sequence ID" value="MFC7335748.1"/>
    <property type="molecule type" value="Genomic_DNA"/>
</dbReference>
<protein>
    <submittedName>
        <fullName evidence="1">Uncharacterized protein</fullName>
    </submittedName>
</protein>
<proteinExistence type="predicted"/>
<reference evidence="2" key="1">
    <citation type="journal article" date="2019" name="Int. J. Syst. Evol. Microbiol.">
        <title>The Global Catalogue of Microorganisms (GCM) 10K type strain sequencing project: providing services to taxonomists for standard genome sequencing and annotation.</title>
        <authorList>
            <consortium name="The Broad Institute Genomics Platform"/>
            <consortium name="The Broad Institute Genome Sequencing Center for Infectious Disease"/>
            <person name="Wu L."/>
            <person name="Ma J."/>
        </authorList>
    </citation>
    <scope>NUCLEOTIDE SEQUENCE [LARGE SCALE GENOMIC DNA]</scope>
    <source>
        <strain evidence="2">CGMCC 4.1467</strain>
    </source>
</reference>
<gene>
    <name evidence="1" type="ORF">ACFQY0_01060</name>
</gene>
<comment type="caution">
    <text evidence="1">The sequence shown here is derived from an EMBL/GenBank/DDBJ whole genome shotgun (WGS) entry which is preliminary data.</text>
</comment>
<dbReference type="Proteomes" id="UP001596472">
    <property type="component" value="Unassembled WGS sequence"/>
</dbReference>
<name>A0ABW2L0D3_9BACT</name>
<evidence type="ECO:0000313" key="1">
    <source>
        <dbReference type="EMBL" id="MFC7335748.1"/>
    </source>
</evidence>
<organism evidence="1 2">
    <name type="scientific">Haloferula chungangensis</name>
    <dbReference type="NCBI Taxonomy" id="1048331"/>
    <lineage>
        <taxon>Bacteria</taxon>
        <taxon>Pseudomonadati</taxon>
        <taxon>Verrucomicrobiota</taxon>
        <taxon>Verrucomicrobiia</taxon>
        <taxon>Verrucomicrobiales</taxon>
        <taxon>Verrucomicrobiaceae</taxon>
        <taxon>Haloferula</taxon>
    </lineage>
</organism>
<evidence type="ECO:0000313" key="2">
    <source>
        <dbReference type="Proteomes" id="UP001596472"/>
    </source>
</evidence>